<evidence type="ECO:0000313" key="2">
    <source>
        <dbReference type="EMBL" id="PIR89567.1"/>
    </source>
</evidence>
<accession>A0A2H0UT50</accession>
<comment type="caution">
    <text evidence="2">The sequence shown here is derived from an EMBL/GenBank/DDBJ whole genome shotgun (WGS) entry which is preliminary data.</text>
</comment>
<dbReference type="GO" id="GO:0070681">
    <property type="term" value="P:glutaminyl-tRNAGln biosynthesis via transamidation"/>
    <property type="evidence" value="ECO:0007669"/>
    <property type="project" value="TreeGrafter"/>
</dbReference>
<evidence type="ECO:0000313" key="3">
    <source>
        <dbReference type="Proteomes" id="UP000231157"/>
    </source>
</evidence>
<evidence type="ECO:0000256" key="1">
    <source>
        <dbReference type="HAMAP-Rule" id="MF_00122"/>
    </source>
</evidence>
<protein>
    <recommendedName>
        <fullName evidence="1">Aspartyl/glutamyl-tRNA(Asn/Gln) amidotransferase subunit C</fullName>
        <shortName evidence="1">Asp/Glu-ADT subunit C</shortName>
        <ecNumber evidence="1">6.3.5.-</ecNumber>
    </recommendedName>
</protein>
<dbReference type="EMBL" id="PFAZ01000001">
    <property type="protein sequence ID" value="PIR89567.1"/>
    <property type="molecule type" value="Genomic_DNA"/>
</dbReference>
<reference evidence="3" key="1">
    <citation type="submission" date="2017-09" db="EMBL/GenBank/DDBJ databases">
        <title>Depth-based differentiation of microbial function through sediment-hosted aquifers and enrichment of novel symbionts in the deep terrestrial subsurface.</title>
        <authorList>
            <person name="Probst A.J."/>
            <person name="Ladd B."/>
            <person name="Jarett J.K."/>
            <person name="Geller-Mcgrath D.E."/>
            <person name="Sieber C.M.K."/>
            <person name="Emerson J.B."/>
            <person name="Anantharaman K."/>
            <person name="Thomas B.C."/>
            <person name="Malmstrom R."/>
            <person name="Stieglmeier M."/>
            <person name="Klingl A."/>
            <person name="Woyke T."/>
            <person name="Ryan C.M."/>
            <person name="Banfield J.F."/>
        </authorList>
    </citation>
    <scope>NUCLEOTIDE SEQUENCE [LARGE SCALE GENOMIC DNA]</scope>
</reference>
<dbReference type="Proteomes" id="UP000231157">
    <property type="component" value="Unassembled WGS sequence"/>
</dbReference>
<comment type="catalytic activity">
    <reaction evidence="1">
        <text>L-glutamyl-tRNA(Gln) + L-glutamine + ATP + H2O = L-glutaminyl-tRNA(Gln) + L-glutamate + ADP + phosphate + H(+)</text>
        <dbReference type="Rhea" id="RHEA:17521"/>
        <dbReference type="Rhea" id="RHEA-COMP:9681"/>
        <dbReference type="Rhea" id="RHEA-COMP:9684"/>
        <dbReference type="ChEBI" id="CHEBI:15377"/>
        <dbReference type="ChEBI" id="CHEBI:15378"/>
        <dbReference type="ChEBI" id="CHEBI:29985"/>
        <dbReference type="ChEBI" id="CHEBI:30616"/>
        <dbReference type="ChEBI" id="CHEBI:43474"/>
        <dbReference type="ChEBI" id="CHEBI:58359"/>
        <dbReference type="ChEBI" id="CHEBI:78520"/>
        <dbReference type="ChEBI" id="CHEBI:78521"/>
        <dbReference type="ChEBI" id="CHEBI:456216"/>
    </reaction>
</comment>
<keyword evidence="1" id="KW-0067">ATP-binding</keyword>
<dbReference type="GO" id="GO:0005524">
    <property type="term" value="F:ATP binding"/>
    <property type="evidence" value="ECO:0007669"/>
    <property type="project" value="UniProtKB-KW"/>
</dbReference>
<dbReference type="PANTHER" id="PTHR15004">
    <property type="entry name" value="GLUTAMYL-TRNA(GLN) AMIDOTRANSFERASE SUBUNIT C, MITOCHONDRIAL"/>
    <property type="match status" value="1"/>
</dbReference>
<dbReference type="GO" id="GO:0006450">
    <property type="term" value="P:regulation of translational fidelity"/>
    <property type="evidence" value="ECO:0007669"/>
    <property type="project" value="InterPro"/>
</dbReference>
<comment type="function">
    <text evidence="1">Allows the formation of correctly charged Asn-tRNA(Asn) or Gln-tRNA(Gln) through the transamidation of misacylated Asp-tRNA(Asn) or Glu-tRNA(Gln) in organisms which lack either or both of asparaginyl-tRNA or glutaminyl-tRNA synthetases. The reaction takes place in the presence of glutamine and ATP through an activated phospho-Asp-tRNA(Asn) or phospho-Glu-tRNA(Gln).</text>
</comment>
<dbReference type="InterPro" id="IPR003837">
    <property type="entry name" value="GatC"/>
</dbReference>
<name>A0A2H0UT50_9BACT</name>
<dbReference type="GO" id="GO:0006412">
    <property type="term" value="P:translation"/>
    <property type="evidence" value="ECO:0007669"/>
    <property type="project" value="UniProtKB-UniRule"/>
</dbReference>
<proteinExistence type="inferred from homology"/>
<dbReference type="GO" id="GO:0050567">
    <property type="term" value="F:glutaminyl-tRNA synthase (glutamine-hydrolyzing) activity"/>
    <property type="evidence" value="ECO:0007669"/>
    <property type="project" value="UniProtKB-UniRule"/>
</dbReference>
<dbReference type="AlphaFoldDB" id="A0A2H0UT50"/>
<gene>
    <name evidence="1" type="primary">gatC</name>
    <name evidence="2" type="ORF">COU07_01575</name>
</gene>
<comment type="similarity">
    <text evidence="1">Belongs to the GatC family.</text>
</comment>
<sequence>MLYFFSMTLDEKHLEHLAGLIRIDLTADEKQSLLSDLKKILDHFAELNEVNTDSVLPMGGGTSQRNVFREDEPETDALGADGLVEMFREREGGYLKIPPVFE</sequence>
<keyword evidence="1" id="KW-0436">Ligase</keyword>
<dbReference type="Pfam" id="PF02686">
    <property type="entry name" value="GatC"/>
    <property type="match status" value="1"/>
</dbReference>
<dbReference type="Gene3D" id="1.10.20.60">
    <property type="entry name" value="Glu-tRNAGln amidotransferase C subunit, N-terminal domain"/>
    <property type="match status" value="1"/>
</dbReference>
<keyword evidence="2" id="KW-0808">Transferase</keyword>
<dbReference type="GO" id="GO:0016740">
    <property type="term" value="F:transferase activity"/>
    <property type="evidence" value="ECO:0007669"/>
    <property type="project" value="UniProtKB-KW"/>
</dbReference>
<comment type="subunit">
    <text evidence="1">Heterotrimer of A, B and C subunits.</text>
</comment>
<dbReference type="SUPFAM" id="SSF141000">
    <property type="entry name" value="Glu-tRNAGln amidotransferase C subunit"/>
    <property type="match status" value="1"/>
</dbReference>
<dbReference type="EC" id="6.3.5.-" evidence="1"/>
<organism evidence="2 3">
    <name type="scientific">Candidatus Harrisonbacteria bacterium CG10_big_fil_rev_8_21_14_0_10_40_38</name>
    <dbReference type="NCBI Taxonomy" id="1974583"/>
    <lineage>
        <taxon>Bacteria</taxon>
        <taxon>Candidatus Harrisoniibacteriota</taxon>
    </lineage>
</organism>
<dbReference type="PANTHER" id="PTHR15004:SF0">
    <property type="entry name" value="GLUTAMYL-TRNA(GLN) AMIDOTRANSFERASE SUBUNIT C, MITOCHONDRIAL"/>
    <property type="match status" value="1"/>
</dbReference>
<comment type="catalytic activity">
    <reaction evidence="1">
        <text>L-aspartyl-tRNA(Asn) + L-glutamine + ATP + H2O = L-asparaginyl-tRNA(Asn) + L-glutamate + ADP + phosphate + 2 H(+)</text>
        <dbReference type="Rhea" id="RHEA:14513"/>
        <dbReference type="Rhea" id="RHEA-COMP:9674"/>
        <dbReference type="Rhea" id="RHEA-COMP:9677"/>
        <dbReference type="ChEBI" id="CHEBI:15377"/>
        <dbReference type="ChEBI" id="CHEBI:15378"/>
        <dbReference type="ChEBI" id="CHEBI:29985"/>
        <dbReference type="ChEBI" id="CHEBI:30616"/>
        <dbReference type="ChEBI" id="CHEBI:43474"/>
        <dbReference type="ChEBI" id="CHEBI:58359"/>
        <dbReference type="ChEBI" id="CHEBI:78515"/>
        <dbReference type="ChEBI" id="CHEBI:78516"/>
        <dbReference type="ChEBI" id="CHEBI:456216"/>
    </reaction>
</comment>
<keyword evidence="1" id="KW-0547">Nucleotide-binding</keyword>
<dbReference type="GO" id="GO:0050566">
    <property type="term" value="F:asparaginyl-tRNA synthase (glutamine-hydrolyzing) activity"/>
    <property type="evidence" value="ECO:0007669"/>
    <property type="project" value="RHEA"/>
</dbReference>
<dbReference type="InterPro" id="IPR036113">
    <property type="entry name" value="Asp/Glu-ADT_sf_sub_c"/>
</dbReference>
<keyword evidence="1" id="KW-0648">Protein biosynthesis</keyword>
<dbReference type="HAMAP" id="MF_00122">
    <property type="entry name" value="GatC"/>
    <property type="match status" value="1"/>
</dbReference>
<dbReference type="NCBIfam" id="TIGR00135">
    <property type="entry name" value="gatC"/>
    <property type="match status" value="1"/>
</dbReference>